<comment type="caution">
    <text evidence="6">The sequence shown here is derived from an EMBL/GenBank/DDBJ whole genome shotgun (WGS) entry which is preliminary data.</text>
</comment>
<dbReference type="Pfam" id="PF01258">
    <property type="entry name" value="zf-dskA_traR"/>
    <property type="match status" value="1"/>
</dbReference>
<evidence type="ECO:0000256" key="2">
    <source>
        <dbReference type="ARBA" id="ARBA00022771"/>
    </source>
</evidence>
<protein>
    <recommendedName>
        <fullName evidence="5">Zinc finger DksA/TraR C4-type domain-containing protein</fullName>
    </recommendedName>
</protein>
<dbReference type="PROSITE" id="PS51128">
    <property type="entry name" value="ZF_DKSA_2"/>
    <property type="match status" value="1"/>
</dbReference>
<name>A0A2M7T597_9ACTN</name>
<reference evidence="7" key="1">
    <citation type="submission" date="2017-09" db="EMBL/GenBank/DDBJ databases">
        <title>Depth-based differentiation of microbial function through sediment-hosted aquifers and enrichment of novel symbionts in the deep terrestrial subsurface.</title>
        <authorList>
            <person name="Probst A.J."/>
            <person name="Ladd B."/>
            <person name="Jarett J.K."/>
            <person name="Geller-Mcgrath D.E."/>
            <person name="Sieber C.M.K."/>
            <person name="Emerson J.B."/>
            <person name="Anantharaman K."/>
            <person name="Thomas B.C."/>
            <person name="Malmstrom R."/>
            <person name="Stieglmeier M."/>
            <person name="Klingl A."/>
            <person name="Woyke T."/>
            <person name="Ryan C.M."/>
            <person name="Banfield J.F."/>
        </authorList>
    </citation>
    <scope>NUCLEOTIDE SEQUENCE [LARGE SCALE GENOMIC DNA]</scope>
</reference>
<dbReference type="InterPro" id="IPR000962">
    <property type="entry name" value="Znf_DskA_TraR"/>
</dbReference>
<evidence type="ECO:0000259" key="5">
    <source>
        <dbReference type="Pfam" id="PF01258"/>
    </source>
</evidence>
<dbReference type="Proteomes" id="UP000230956">
    <property type="component" value="Unassembled WGS sequence"/>
</dbReference>
<dbReference type="SUPFAM" id="SSF109635">
    <property type="entry name" value="DnaK suppressor protein DksA, alpha-hairpin domain"/>
    <property type="match status" value="1"/>
</dbReference>
<evidence type="ECO:0000313" key="6">
    <source>
        <dbReference type="EMBL" id="PIZ35242.1"/>
    </source>
</evidence>
<gene>
    <name evidence="6" type="ORF">COY37_10675</name>
</gene>
<sequence length="122" mass="14456">MDEKELKEFGERLLKLKEDLEGELKYVDKTWDESQSEWTGENQYDNHMGDLGTATFSREQDLSLELNTRDLMVRVNEALKRIDESTYGFCRVCGRPIERERLEALPYADLCIEDKKKEEKSW</sequence>
<feature type="zinc finger region" description="dksA C4-type" evidence="4">
    <location>
        <begin position="90"/>
        <end position="114"/>
    </location>
</feature>
<feature type="domain" description="Zinc finger DksA/TraR C4-type" evidence="5">
    <location>
        <begin position="86"/>
        <end position="113"/>
    </location>
</feature>
<evidence type="ECO:0000256" key="3">
    <source>
        <dbReference type="ARBA" id="ARBA00022833"/>
    </source>
</evidence>
<proteinExistence type="predicted"/>
<dbReference type="SUPFAM" id="SSF57716">
    <property type="entry name" value="Glucocorticoid receptor-like (DNA-binding domain)"/>
    <property type="match status" value="1"/>
</dbReference>
<keyword evidence="1" id="KW-0479">Metal-binding</keyword>
<dbReference type="EMBL" id="PFNG01000249">
    <property type="protein sequence ID" value="PIZ35242.1"/>
    <property type="molecule type" value="Genomic_DNA"/>
</dbReference>
<accession>A0A2M7T597</accession>
<dbReference type="PANTHER" id="PTHR33823:SF4">
    <property type="entry name" value="GENERAL STRESS PROTEIN 16O"/>
    <property type="match status" value="1"/>
</dbReference>
<evidence type="ECO:0000256" key="1">
    <source>
        <dbReference type="ARBA" id="ARBA00022723"/>
    </source>
</evidence>
<dbReference type="AlphaFoldDB" id="A0A2M7T597"/>
<dbReference type="InterPro" id="IPR037187">
    <property type="entry name" value="DnaK_N"/>
</dbReference>
<evidence type="ECO:0000256" key="4">
    <source>
        <dbReference type="PROSITE-ProRule" id="PRU00510"/>
    </source>
</evidence>
<dbReference type="PANTHER" id="PTHR33823">
    <property type="entry name" value="RNA POLYMERASE-BINDING TRANSCRIPTION FACTOR DKSA-RELATED"/>
    <property type="match status" value="1"/>
</dbReference>
<organism evidence="6 7">
    <name type="scientific">Candidatus Aquicultor secundus</name>
    <dbReference type="NCBI Taxonomy" id="1973895"/>
    <lineage>
        <taxon>Bacteria</taxon>
        <taxon>Bacillati</taxon>
        <taxon>Actinomycetota</taxon>
        <taxon>Candidatus Aquicultoria</taxon>
        <taxon>Candidatus Aquicultorales</taxon>
        <taxon>Candidatus Aquicultoraceae</taxon>
        <taxon>Candidatus Aquicultor</taxon>
    </lineage>
</organism>
<keyword evidence="2" id="KW-0863">Zinc-finger</keyword>
<dbReference type="GO" id="GO:0008270">
    <property type="term" value="F:zinc ion binding"/>
    <property type="evidence" value="ECO:0007669"/>
    <property type="project" value="UniProtKB-KW"/>
</dbReference>
<dbReference type="RefSeq" id="WP_286679010.1">
    <property type="nucleotide sequence ID" value="NZ_MNXI01000121.1"/>
</dbReference>
<dbReference type="Gene3D" id="1.20.120.910">
    <property type="entry name" value="DksA, coiled-coil domain"/>
    <property type="match status" value="1"/>
</dbReference>
<evidence type="ECO:0000313" key="7">
    <source>
        <dbReference type="Proteomes" id="UP000230956"/>
    </source>
</evidence>
<keyword evidence="3" id="KW-0862">Zinc</keyword>